<dbReference type="AlphaFoldDB" id="A0AAP0BU67"/>
<comment type="subcellular location">
    <subcellularLocation>
        <location evidence="1">Nucleus</location>
    </subcellularLocation>
</comment>
<dbReference type="InterPro" id="IPR036576">
    <property type="entry name" value="WRKY_dom_sf"/>
</dbReference>
<feature type="domain" description="WRKY" evidence="7">
    <location>
        <begin position="233"/>
        <end position="299"/>
    </location>
</feature>
<dbReference type="GO" id="GO:0005634">
    <property type="term" value="C:nucleus"/>
    <property type="evidence" value="ECO:0007669"/>
    <property type="project" value="UniProtKB-SubCell"/>
</dbReference>
<evidence type="ECO:0000256" key="6">
    <source>
        <dbReference type="SAM" id="MobiDB-lite"/>
    </source>
</evidence>
<reference evidence="8 9" key="1">
    <citation type="journal article" date="2022" name="Nat. Plants">
        <title>Genomes of leafy and leafless Platanthera orchids illuminate the evolution of mycoheterotrophy.</title>
        <authorList>
            <person name="Li M.H."/>
            <person name="Liu K.W."/>
            <person name="Li Z."/>
            <person name="Lu H.C."/>
            <person name="Ye Q.L."/>
            <person name="Zhang D."/>
            <person name="Wang J.Y."/>
            <person name="Li Y.F."/>
            <person name="Zhong Z.M."/>
            <person name="Liu X."/>
            <person name="Yu X."/>
            <person name="Liu D.K."/>
            <person name="Tu X.D."/>
            <person name="Liu B."/>
            <person name="Hao Y."/>
            <person name="Liao X.Y."/>
            <person name="Jiang Y.T."/>
            <person name="Sun W.H."/>
            <person name="Chen J."/>
            <person name="Chen Y.Q."/>
            <person name="Ai Y."/>
            <person name="Zhai J.W."/>
            <person name="Wu S.S."/>
            <person name="Zhou Z."/>
            <person name="Hsiao Y.Y."/>
            <person name="Wu W.L."/>
            <person name="Chen Y.Y."/>
            <person name="Lin Y.F."/>
            <person name="Hsu J.L."/>
            <person name="Li C.Y."/>
            <person name="Wang Z.W."/>
            <person name="Zhao X."/>
            <person name="Zhong W.Y."/>
            <person name="Ma X.K."/>
            <person name="Ma L."/>
            <person name="Huang J."/>
            <person name="Chen G.Z."/>
            <person name="Huang M.Z."/>
            <person name="Huang L."/>
            <person name="Peng D.H."/>
            <person name="Luo Y.B."/>
            <person name="Zou S.Q."/>
            <person name="Chen S.P."/>
            <person name="Lan S."/>
            <person name="Tsai W.C."/>
            <person name="Van de Peer Y."/>
            <person name="Liu Z.J."/>
        </authorList>
    </citation>
    <scope>NUCLEOTIDE SEQUENCE [LARGE SCALE GENOMIC DNA]</scope>
    <source>
        <strain evidence="8">Lor287</strain>
    </source>
</reference>
<evidence type="ECO:0000256" key="3">
    <source>
        <dbReference type="ARBA" id="ARBA00023125"/>
    </source>
</evidence>
<feature type="region of interest" description="Disordered" evidence="6">
    <location>
        <begin position="115"/>
        <end position="152"/>
    </location>
</feature>
<evidence type="ECO:0000256" key="5">
    <source>
        <dbReference type="ARBA" id="ARBA00023242"/>
    </source>
</evidence>
<feature type="region of interest" description="Disordered" evidence="6">
    <location>
        <begin position="524"/>
        <end position="573"/>
    </location>
</feature>
<keyword evidence="4" id="KW-0804">Transcription</keyword>
<dbReference type="EMBL" id="JBBWWQ010000004">
    <property type="protein sequence ID" value="KAK8948792.1"/>
    <property type="molecule type" value="Genomic_DNA"/>
</dbReference>
<dbReference type="Gene3D" id="2.20.25.80">
    <property type="entry name" value="WRKY domain"/>
    <property type="match status" value="1"/>
</dbReference>
<evidence type="ECO:0000313" key="9">
    <source>
        <dbReference type="Proteomes" id="UP001418222"/>
    </source>
</evidence>
<dbReference type="InterPro" id="IPR044810">
    <property type="entry name" value="WRKY_plant"/>
</dbReference>
<proteinExistence type="predicted"/>
<dbReference type="GO" id="GO:0003700">
    <property type="term" value="F:DNA-binding transcription factor activity"/>
    <property type="evidence" value="ECO:0007669"/>
    <property type="project" value="InterPro"/>
</dbReference>
<sequence length="573" mass="61044">MEWRMIKKAGEMAAKEEKRAGDSSINGDEGGGDSADNIKEGQLESTKAAMLEVKEENERLKSILGQIVKDYQSLQLHFFDVMKQEQANKMHATDQPNSPTRNEHAEHELVSLCLGSGSNPIKKQKQKQEDTPNTDGADLKVEEPSDERHMKESLTLSLDCKMEGKESEVSFKNEARLSLSSGNSSEETATKEETVTGETWPPSKALKGLKRGEDEAAPQAHVKRARVSVRARCDAPTMNDGCQWRKYGQKIAKGNPCPRAYYRCTVAPGCPVRKQVQRCCDDMSILITTYEGNHSHPLPTAATAMASTTAAAACMLTSGSTTSLSAATPSSHSTAAAGLNFSLPDSSHPNRQFYFTNPSISPSPSQPTITLDLTNPSAAGQPLNRFSSSSSRSFYSPPANFSFSPSDSPSWSSRSSSGNYMSYAAHEPYYKSYNMGALRQSQESLFNSYTQKNPLTDTIAKAITSDPTFQSALAAAITSYVGGSAAAVGIEGSSSGGVGGMHGGLKWGEQLHLASSLTAAGATTTPGVGNSSPGYNLVGSASSSSSKQLQGSLVFLQPTSKNNGPIGSPRNNS</sequence>
<keyword evidence="3" id="KW-0238">DNA-binding</keyword>
<dbReference type="PANTHER" id="PTHR31429:SF24">
    <property type="entry name" value="WRKY TRANSCRIPTION FACTOR 72-RELATED"/>
    <property type="match status" value="1"/>
</dbReference>
<dbReference type="GO" id="GO:0043565">
    <property type="term" value="F:sequence-specific DNA binding"/>
    <property type="evidence" value="ECO:0007669"/>
    <property type="project" value="InterPro"/>
</dbReference>
<protein>
    <submittedName>
        <fullName evidence="8">WRKY transcription factor 72</fullName>
    </submittedName>
</protein>
<dbReference type="SMART" id="SM00774">
    <property type="entry name" value="WRKY"/>
    <property type="match status" value="1"/>
</dbReference>
<dbReference type="SUPFAM" id="SSF118290">
    <property type="entry name" value="WRKY DNA-binding domain"/>
    <property type="match status" value="1"/>
</dbReference>
<name>A0AAP0BU67_9ASPA</name>
<keyword evidence="9" id="KW-1185">Reference proteome</keyword>
<dbReference type="InterPro" id="IPR003657">
    <property type="entry name" value="WRKY_dom"/>
</dbReference>
<feature type="compositionally biased region" description="Basic and acidic residues" evidence="6">
    <location>
        <begin position="137"/>
        <end position="152"/>
    </location>
</feature>
<dbReference type="Pfam" id="PF03106">
    <property type="entry name" value="WRKY"/>
    <property type="match status" value="1"/>
</dbReference>
<evidence type="ECO:0000313" key="8">
    <source>
        <dbReference type="EMBL" id="KAK8948792.1"/>
    </source>
</evidence>
<dbReference type="PANTHER" id="PTHR31429">
    <property type="entry name" value="WRKY TRANSCRIPTION FACTOR 36-RELATED"/>
    <property type="match status" value="1"/>
</dbReference>
<feature type="compositionally biased region" description="Polar residues" evidence="6">
    <location>
        <begin position="178"/>
        <end position="187"/>
    </location>
</feature>
<feature type="compositionally biased region" description="Basic and acidic residues" evidence="6">
    <location>
        <begin position="1"/>
        <end position="21"/>
    </location>
</feature>
<dbReference type="FunFam" id="2.20.25.80:FF:000002">
    <property type="entry name" value="probable WRKY transcription factor 31"/>
    <property type="match status" value="1"/>
</dbReference>
<feature type="compositionally biased region" description="Polar residues" evidence="6">
    <location>
        <begin position="547"/>
        <end position="573"/>
    </location>
</feature>
<feature type="region of interest" description="Disordered" evidence="6">
    <location>
        <begin position="178"/>
        <end position="218"/>
    </location>
</feature>
<feature type="region of interest" description="Disordered" evidence="6">
    <location>
        <begin position="1"/>
        <end position="43"/>
    </location>
</feature>
<dbReference type="PROSITE" id="PS50811">
    <property type="entry name" value="WRKY"/>
    <property type="match status" value="1"/>
</dbReference>
<comment type="caution">
    <text evidence="8">The sequence shown here is derived from an EMBL/GenBank/DDBJ whole genome shotgun (WGS) entry which is preliminary data.</text>
</comment>
<evidence type="ECO:0000259" key="7">
    <source>
        <dbReference type="PROSITE" id="PS50811"/>
    </source>
</evidence>
<accession>A0AAP0BU67</accession>
<keyword evidence="2" id="KW-0805">Transcription regulation</keyword>
<evidence type="ECO:0000256" key="2">
    <source>
        <dbReference type="ARBA" id="ARBA00023015"/>
    </source>
</evidence>
<organism evidence="8 9">
    <name type="scientific">Platanthera zijinensis</name>
    <dbReference type="NCBI Taxonomy" id="2320716"/>
    <lineage>
        <taxon>Eukaryota</taxon>
        <taxon>Viridiplantae</taxon>
        <taxon>Streptophyta</taxon>
        <taxon>Embryophyta</taxon>
        <taxon>Tracheophyta</taxon>
        <taxon>Spermatophyta</taxon>
        <taxon>Magnoliopsida</taxon>
        <taxon>Liliopsida</taxon>
        <taxon>Asparagales</taxon>
        <taxon>Orchidaceae</taxon>
        <taxon>Orchidoideae</taxon>
        <taxon>Orchideae</taxon>
        <taxon>Orchidinae</taxon>
        <taxon>Platanthera</taxon>
    </lineage>
</organism>
<keyword evidence="5" id="KW-0539">Nucleus</keyword>
<gene>
    <name evidence="8" type="primary">WRKY72</name>
    <name evidence="8" type="ORF">KSP39_PZI006233</name>
</gene>
<dbReference type="Proteomes" id="UP001418222">
    <property type="component" value="Unassembled WGS sequence"/>
</dbReference>
<evidence type="ECO:0000256" key="4">
    <source>
        <dbReference type="ARBA" id="ARBA00023163"/>
    </source>
</evidence>
<evidence type="ECO:0000256" key="1">
    <source>
        <dbReference type="ARBA" id="ARBA00004123"/>
    </source>
</evidence>